<comment type="caution">
    <text evidence="1">The sequence shown here is derived from an EMBL/GenBank/DDBJ whole genome shotgun (WGS) entry which is preliminary data.</text>
</comment>
<proteinExistence type="predicted"/>
<name>A0A7J4ITB6_9ARCH</name>
<organism evidence="1 2">
    <name type="scientific">Candidatus Iainarchaeum sp</name>
    <dbReference type="NCBI Taxonomy" id="3101447"/>
    <lineage>
        <taxon>Archaea</taxon>
        <taxon>Candidatus Iainarchaeota</taxon>
        <taxon>Candidatus Iainarchaeia</taxon>
        <taxon>Candidatus Iainarchaeales</taxon>
        <taxon>Candidatus Iainarchaeaceae</taxon>
        <taxon>Candidatus Iainarchaeum</taxon>
    </lineage>
</organism>
<sequence>MNEEKACFADRENSLESYNIYLKNSGFNKTLEELVESIAKRKVTPVVLDIGCGNAGALNELKKLFGGKVIVKGIDLMPAEKKIDEFIQGSIIEEPLPRENDLVVSFRVLHEVGNIEKALSKIAECLAPLGKAVLSIRCQGFEGNKVKFLGRMTNQDLEFLQKITKEKRFNGVKVKGKEARISMTGLFFDQKTKNSAPGKLGFVSGFGVLLEK</sequence>
<evidence type="ECO:0000313" key="2">
    <source>
        <dbReference type="Proteomes" id="UP000577419"/>
    </source>
</evidence>
<accession>A0A7J4ITB6</accession>
<protein>
    <submittedName>
        <fullName evidence="1">Class I SAM-dependent methyltransferase</fullName>
    </submittedName>
</protein>
<reference evidence="2" key="1">
    <citation type="journal article" date="2020" name="bioRxiv">
        <title>A rank-normalized archaeal taxonomy based on genome phylogeny resolves widespread incomplete and uneven classifications.</title>
        <authorList>
            <person name="Rinke C."/>
            <person name="Chuvochina M."/>
            <person name="Mussig A.J."/>
            <person name="Chaumeil P.-A."/>
            <person name="Waite D.W."/>
            <person name="Whitman W.B."/>
            <person name="Parks D.H."/>
            <person name="Hugenholtz P."/>
        </authorList>
    </citation>
    <scope>NUCLEOTIDE SEQUENCE [LARGE SCALE GENOMIC DNA]</scope>
</reference>
<dbReference type="Pfam" id="PF13489">
    <property type="entry name" value="Methyltransf_23"/>
    <property type="match status" value="1"/>
</dbReference>
<dbReference type="EMBL" id="DUFG01000012">
    <property type="protein sequence ID" value="HIH08070.1"/>
    <property type="molecule type" value="Genomic_DNA"/>
</dbReference>
<dbReference type="SUPFAM" id="SSF53335">
    <property type="entry name" value="S-adenosyl-L-methionine-dependent methyltransferases"/>
    <property type="match status" value="1"/>
</dbReference>
<dbReference type="CDD" id="cd02440">
    <property type="entry name" value="AdoMet_MTases"/>
    <property type="match status" value="1"/>
</dbReference>
<dbReference type="Proteomes" id="UP000577419">
    <property type="component" value="Unassembled WGS sequence"/>
</dbReference>
<dbReference type="GO" id="GO:0008168">
    <property type="term" value="F:methyltransferase activity"/>
    <property type="evidence" value="ECO:0007669"/>
    <property type="project" value="UniProtKB-KW"/>
</dbReference>
<keyword evidence="1" id="KW-0489">Methyltransferase</keyword>
<keyword evidence="1" id="KW-0808">Transferase</keyword>
<dbReference type="GO" id="GO:0032259">
    <property type="term" value="P:methylation"/>
    <property type="evidence" value="ECO:0007669"/>
    <property type="project" value="UniProtKB-KW"/>
</dbReference>
<dbReference type="Gene3D" id="3.40.50.150">
    <property type="entry name" value="Vaccinia Virus protein VP39"/>
    <property type="match status" value="1"/>
</dbReference>
<gene>
    <name evidence="1" type="ORF">HA237_01735</name>
</gene>
<dbReference type="AlphaFoldDB" id="A0A7J4ITB6"/>
<dbReference type="InterPro" id="IPR029063">
    <property type="entry name" value="SAM-dependent_MTases_sf"/>
</dbReference>
<evidence type="ECO:0000313" key="1">
    <source>
        <dbReference type="EMBL" id="HIH08070.1"/>
    </source>
</evidence>